<evidence type="ECO:0000259" key="3">
    <source>
        <dbReference type="SMART" id="SM01007"/>
    </source>
</evidence>
<dbReference type="GO" id="GO:0046872">
    <property type="term" value="F:metal ion binding"/>
    <property type="evidence" value="ECO:0007669"/>
    <property type="project" value="UniProtKB-KW"/>
</dbReference>
<gene>
    <name evidence="4" type="ORF">LMG26845_03657</name>
</gene>
<feature type="domain" description="Class II aldolase/adducin N-terminal" evidence="3">
    <location>
        <begin position="12"/>
        <end position="196"/>
    </location>
</feature>
<evidence type="ECO:0000256" key="1">
    <source>
        <dbReference type="ARBA" id="ARBA00022723"/>
    </source>
</evidence>
<keyword evidence="1" id="KW-0479">Metal-binding</keyword>
<dbReference type="SMART" id="SM01007">
    <property type="entry name" value="Aldolase_II"/>
    <property type="match status" value="1"/>
</dbReference>
<dbReference type="Proteomes" id="UP000507979">
    <property type="component" value="Unassembled WGS sequence"/>
</dbReference>
<dbReference type="Pfam" id="PF00596">
    <property type="entry name" value="Aldolase_II"/>
    <property type="match status" value="1"/>
</dbReference>
<dbReference type="InterPro" id="IPR050197">
    <property type="entry name" value="Aldolase_class_II_sugar_metab"/>
</dbReference>
<dbReference type="SUPFAM" id="SSF53639">
    <property type="entry name" value="AraD/HMP-PK domain-like"/>
    <property type="match status" value="1"/>
</dbReference>
<reference evidence="4 5" key="1">
    <citation type="submission" date="2020-04" db="EMBL/GenBank/DDBJ databases">
        <authorList>
            <person name="De Canck E."/>
        </authorList>
    </citation>
    <scope>NUCLEOTIDE SEQUENCE [LARGE SCALE GENOMIC DNA]</scope>
    <source>
        <strain evidence="4 5">LMG 26845</strain>
    </source>
</reference>
<sequence>MSTSTRYQQVIDDLVTANRILARFGVLDGFGHVSVRHPDNPAHFLLSRSLAPELVTAQDIMEFDETSETAAADGRKPYLERYIHGEIYRARPDVQAIVHSHSPSVIPYAGSNVRLRPIYHMAGFLGAGAPVFDIRCCFGHTDMLVRNRDHGRELAQTLGQSKVSLMRGHGFVAVGGDIPVAVYRAIYTEMNASLQQKAIGLNGEITYLSDEEAALADDMMAGVMNRPWELWKKQASGQA</sequence>
<dbReference type="InterPro" id="IPR001303">
    <property type="entry name" value="Aldolase_II/adducin_N"/>
</dbReference>
<dbReference type="EC" id="4.1.1.51" evidence="4"/>
<protein>
    <submittedName>
        <fullName evidence="4">3-hydroxy-2-methylpyridine-4,5-dicarboxylate 4-decarboxylase</fullName>
        <ecNumber evidence="4">4.1.1.51</ecNumber>
    </submittedName>
</protein>
<keyword evidence="5" id="KW-1185">Reference proteome</keyword>
<keyword evidence="2 4" id="KW-0456">Lyase</keyword>
<evidence type="ECO:0000313" key="4">
    <source>
        <dbReference type="EMBL" id="CAB3668645.1"/>
    </source>
</evidence>
<dbReference type="InterPro" id="IPR036409">
    <property type="entry name" value="Aldolase_II/adducin_N_sf"/>
</dbReference>
<dbReference type="AlphaFoldDB" id="A0A6J5AM40"/>
<organism evidence="4 5">
    <name type="scientific">Achromobacter insuavis</name>
    <dbReference type="NCBI Taxonomy" id="1287735"/>
    <lineage>
        <taxon>Bacteria</taxon>
        <taxon>Pseudomonadati</taxon>
        <taxon>Pseudomonadota</taxon>
        <taxon>Betaproteobacteria</taxon>
        <taxon>Burkholderiales</taxon>
        <taxon>Alcaligenaceae</taxon>
        <taxon>Achromobacter</taxon>
    </lineage>
</organism>
<dbReference type="GeneID" id="92899524"/>
<evidence type="ECO:0000256" key="2">
    <source>
        <dbReference type="ARBA" id="ARBA00023239"/>
    </source>
</evidence>
<dbReference type="GO" id="GO:0005829">
    <property type="term" value="C:cytosol"/>
    <property type="evidence" value="ECO:0007669"/>
    <property type="project" value="TreeGrafter"/>
</dbReference>
<dbReference type="GO" id="GO:0019323">
    <property type="term" value="P:pentose catabolic process"/>
    <property type="evidence" value="ECO:0007669"/>
    <property type="project" value="TreeGrafter"/>
</dbReference>
<dbReference type="Gene3D" id="3.40.225.10">
    <property type="entry name" value="Class II aldolase/adducin N-terminal domain"/>
    <property type="match status" value="1"/>
</dbReference>
<dbReference type="RefSeq" id="WP_082380529.1">
    <property type="nucleotide sequence ID" value="NZ_CADIJR010000037.1"/>
</dbReference>
<accession>A0A6J5AM40</accession>
<proteinExistence type="predicted"/>
<dbReference type="GO" id="GO:0047431">
    <property type="term" value="F:3-hydroxy-2-methylpyridine-4,5-dicarboxylate 4-decarboxylase activity"/>
    <property type="evidence" value="ECO:0007669"/>
    <property type="project" value="UniProtKB-EC"/>
</dbReference>
<dbReference type="PANTHER" id="PTHR22789:SF0">
    <property type="entry name" value="3-OXO-TETRONATE 4-PHOSPHATE DECARBOXYLASE-RELATED"/>
    <property type="match status" value="1"/>
</dbReference>
<name>A0A6J5AM40_9BURK</name>
<dbReference type="GO" id="GO:0016832">
    <property type="term" value="F:aldehyde-lyase activity"/>
    <property type="evidence" value="ECO:0007669"/>
    <property type="project" value="TreeGrafter"/>
</dbReference>
<dbReference type="PANTHER" id="PTHR22789">
    <property type="entry name" value="FUCULOSE PHOSPHATE ALDOLASE"/>
    <property type="match status" value="1"/>
</dbReference>
<dbReference type="EMBL" id="CADIJR010000037">
    <property type="protein sequence ID" value="CAB3668645.1"/>
    <property type="molecule type" value="Genomic_DNA"/>
</dbReference>
<evidence type="ECO:0000313" key="5">
    <source>
        <dbReference type="Proteomes" id="UP000507979"/>
    </source>
</evidence>